<feature type="coiled-coil region" evidence="1">
    <location>
        <begin position="235"/>
        <end position="301"/>
    </location>
</feature>
<dbReference type="KEGG" id="cmp:Cha6605_3853"/>
<dbReference type="Pfam" id="PF14690">
    <property type="entry name" value="Zn_ribbon_ISL3"/>
    <property type="match status" value="1"/>
</dbReference>
<dbReference type="OrthoDB" id="524863at2"/>
<sequence>MRVESQRQYEGIGIILQVEAIKKESKCHRCGTKSSSLHQNNRYIVKDLPWGEQQVHLEINRRQFKCKKCQKPFSEQLEFVKGRRTYTSRLAKKILAEALEGDIQSVARTGVMTTAEIERIIEDAAAELNGEKPTDLRKLGIDEIAMVKGQGKYCAVLVDIERGKLLAIIESRKSEEIEKILKGWGTEVLERIEEVSIDLWKGYKSLAIEVMPNAQVVADRFHVTAQINSELDKLRKQEKRAIEAKLKSAKTLEQKNEYTRQLAVIKSSKYALLKNEKELREEKEQEKLKQVREEFANIRAAHLLKEKWREIMEKTTSWMRGLLKIRHWLVRAKQHLPNSCGTISRWLTEIVAYFDERTTSGVVEGINNKIKLIKRTAYGFTNFNNFRNRCLLTWRFNY</sequence>
<organism evidence="10 12">
    <name type="scientific">Chamaesiphon minutus (strain ATCC 27169 / PCC 6605)</name>
    <dbReference type="NCBI Taxonomy" id="1173020"/>
    <lineage>
        <taxon>Bacteria</taxon>
        <taxon>Bacillati</taxon>
        <taxon>Cyanobacteriota</taxon>
        <taxon>Cyanophyceae</taxon>
        <taxon>Gomontiellales</taxon>
        <taxon>Chamaesiphonaceae</taxon>
        <taxon>Chamaesiphon</taxon>
    </lineage>
</organism>
<dbReference type="EMBL" id="CP003600">
    <property type="protein sequence ID" value="AFY92342.1"/>
    <property type="molecule type" value="Genomic_DNA"/>
</dbReference>
<keyword evidence="10" id="KW-0614">Plasmid</keyword>
<evidence type="ECO:0000313" key="6">
    <source>
        <dbReference type="EMBL" id="AFY93527.1"/>
    </source>
</evidence>
<dbReference type="STRING" id="1173020.Cha6605_1116"/>
<dbReference type="KEGG" id="cmp:Cha6605_1116"/>
<feature type="domain" description="Transposase IS204/IS1001/IS1096/IS1165 DDE" evidence="2">
    <location>
        <begin position="139"/>
        <end position="389"/>
    </location>
</feature>
<dbReference type="InterPro" id="IPR002560">
    <property type="entry name" value="Transposase_DDE"/>
</dbReference>
<dbReference type="EMBL" id="CP003600">
    <property type="protein sequence ID" value="AFY94823.1"/>
    <property type="molecule type" value="Genomic_DNA"/>
</dbReference>
<evidence type="ECO:0000313" key="7">
    <source>
        <dbReference type="EMBL" id="AFY94823.1"/>
    </source>
</evidence>
<evidence type="ECO:0000313" key="10">
    <source>
        <dbReference type="EMBL" id="AFY97180.1"/>
    </source>
</evidence>
<evidence type="ECO:0000313" key="9">
    <source>
        <dbReference type="EMBL" id="AFY96916.1"/>
    </source>
</evidence>
<dbReference type="PATRIC" id="fig|1173020.3.peg.1306"/>
<reference evidence="10 12" key="2">
    <citation type="submission" date="2012-05" db="EMBL/GenBank/DDBJ databases">
        <title>Noncontiguous Finished plasmid 1 of genome of Chamaesiphon sp. PCC 6605.</title>
        <authorList>
            <consortium name="US DOE Joint Genome Institute"/>
            <person name="Gugger M."/>
            <person name="Coursin T."/>
            <person name="Rippka R."/>
            <person name="Tandeau De Marsac N."/>
            <person name="Huntemann M."/>
            <person name="Wei C.-L."/>
            <person name="Han J."/>
            <person name="Detter J.C."/>
            <person name="Han C."/>
            <person name="Tapia R."/>
            <person name="Chen A."/>
            <person name="Kyrpides N."/>
            <person name="Mavromatis K."/>
            <person name="Markowitz V."/>
            <person name="Szeto E."/>
            <person name="Ivanova N."/>
            <person name="Pagani I."/>
            <person name="Pati A."/>
            <person name="Goodwin L."/>
            <person name="Nordberg H.P."/>
            <person name="Cantor M.N."/>
            <person name="Hua S.X."/>
            <person name="Woyke T."/>
            <person name="Kerfeld C.A."/>
        </authorList>
    </citation>
    <scope>NUCLEOTIDE SEQUENCE [LARGE SCALE GENOMIC DNA]</scope>
    <source>
        <strain evidence="12">ATCC 27169 / PCC 6605</strain>
        <strain evidence="10">PCC 6605</strain>
        <plasmid evidence="10">pCHA6605.01</plasmid>
        <plasmid evidence="12">Plasmid pCHA6605.01</plasmid>
    </source>
</reference>
<dbReference type="PANTHER" id="PTHR33498:SF1">
    <property type="entry name" value="TRANSPOSASE FOR INSERTION SEQUENCE ELEMENT IS1557"/>
    <property type="match status" value="1"/>
</dbReference>
<dbReference type="EMBL" id="CP003601">
    <property type="protein sequence ID" value="AFY97180.1"/>
    <property type="molecule type" value="Genomic_DNA"/>
</dbReference>
<dbReference type="KEGG" id="cmp:Cha6605_6358"/>
<name>K9UQV3_CHAP6</name>
<dbReference type="KEGG" id="cmp:Cha6605_5661"/>
<dbReference type="Proteomes" id="UP000010366">
    <property type="component" value="Chromosome"/>
</dbReference>
<dbReference type="HOGENOM" id="CLU_041900_1_1_3"/>
<dbReference type="EMBL" id="CP003600">
    <property type="protein sequence ID" value="AFY93313.1"/>
    <property type="molecule type" value="Genomic_DNA"/>
</dbReference>
<reference evidence="4 12" key="1">
    <citation type="submission" date="2012-05" db="EMBL/GenBank/DDBJ databases">
        <title>Finished chromosome of genome of Chamaesiphon sp. PCC 6605.</title>
        <authorList>
            <consortium name="US DOE Joint Genome Institute"/>
            <person name="Gugger M."/>
            <person name="Coursin T."/>
            <person name="Rippka R."/>
            <person name="Tandeau De Marsac N."/>
            <person name="Huntemann M."/>
            <person name="Wei C.-L."/>
            <person name="Han J."/>
            <person name="Detter J.C."/>
            <person name="Han C."/>
            <person name="Tapia R."/>
            <person name="Chen A."/>
            <person name="Kyrpides N."/>
            <person name="Mavromatis K."/>
            <person name="Markowitz V."/>
            <person name="Szeto E."/>
            <person name="Ivanova N."/>
            <person name="Pagani I."/>
            <person name="Pati A."/>
            <person name="Goodwin L."/>
            <person name="Nordberg H.P."/>
            <person name="Cantor M.N."/>
            <person name="Hua S.X."/>
            <person name="Woyke T."/>
            <person name="Kerfeld C.A."/>
        </authorList>
    </citation>
    <scope>NUCLEOTIDE SEQUENCE [LARGE SCALE GENOMIC DNA]</scope>
    <source>
        <strain evidence="12">ATCC 27169 / PCC 6605</strain>
        <strain evidence="4">PCC 6605</strain>
    </source>
</reference>
<dbReference type="NCBIfam" id="NF033550">
    <property type="entry name" value="transpos_ISL3"/>
    <property type="match status" value="1"/>
</dbReference>
<dbReference type="InterPro" id="IPR029261">
    <property type="entry name" value="Transposase_Znf"/>
</dbReference>
<dbReference type="AlphaFoldDB" id="K9UQV3"/>
<dbReference type="KEGG" id="cmp:Cha6605_2230"/>
<keyword evidence="1" id="KW-0175">Coiled coil</keyword>
<dbReference type="EMBL" id="CP003600">
    <property type="protein sequence ID" value="AFY93527.1"/>
    <property type="molecule type" value="Genomic_DNA"/>
</dbReference>
<gene>
    <name evidence="4" type="ORF">Cha6605_1116</name>
    <name evidence="5" type="ORF">Cha6605_2230</name>
    <name evidence="6" type="ORF">Cha6605_2471</name>
    <name evidence="7" type="ORF">Cha6605_3853</name>
    <name evidence="8" type="ORF">Cha6605_5661</name>
    <name evidence="9" type="ORF">Cha6605_6080</name>
    <name evidence="10" type="ORF">Cha6605_6358</name>
    <name evidence="11" type="ORF">Cha6605_6401</name>
</gene>
<dbReference type="EMBL" id="CP003600">
    <property type="protein sequence ID" value="AFY96524.1"/>
    <property type="molecule type" value="Genomic_DNA"/>
</dbReference>
<evidence type="ECO:0000259" key="2">
    <source>
        <dbReference type="Pfam" id="PF01610"/>
    </source>
</evidence>
<keyword evidence="12" id="KW-1185">Reference proteome</keyword>
<dbReference type="PANTHER" id="PTHR33498">
    <property type="entry name" value="TRANSPOSASE FOR INSERTION SEQUENCE ELEMENT IS1557"/>
    <property type="match status" value="1"/>
</dbReference>
<evidence type="ECO:0000256" key="1">
    <source>
        <dbReference type="SAM" id="Coils"/>
    </source>
</evidence>
<dbReference type="Proteomes" id="UP000010366">
    <property type="component" value="Plasmid pCHA6605.01"/>
</dbReference>
<dbReference type="Pfam" id="PF01610">
    <property type="entry name" value="DDE_Tnp_ISL3"/>
    <property type="match status" value="1"/>
</dbReference>
<evidence type="ECO:0000313" key="8">
    <source>
        <dbReference type="EMBL" id="AFY96524.1"/>
    </source>
</evidence>
<evidence type="ECO:0000259" key="3">
    <source>
        <dbReference type="Pfam" id="PF14690"/>
    </source>
</evidence>
<evidence type="ECO:0000313" key="12">
    <source>
        <dbReference type="Proteomes" id="UP000010366"/>
    </source>
</evidence>
<feature type="domain" description="Transposase IS204/IS1001/IS1096/IS1165 zinc-finger" evidence="3">
    <location>
        <begin position="25"/>
        <end position="69"/>
    </location>
</feature>
<dbReference type="eggNOG" id="COG3464">
    <property type="taxonomic scope" value="Bacteria"/>
</dbReference>
<geneLocation type="plasmid" evidence="10 12">
    <name>pCHA6605.01</name>
</geneLocation>
<evidence type="ECO:0000313" key="11">
    <source>
        <dbReference type="EMBL" id="AFY97220.1"/>
    </source>
</evidence>
<protein>
    <submittedName>
        <fullName evidence="10">Transposase family protein</fullName>
    </submittedName>
</protein>
<evidence type="ECO:0000313" key="5">
    <source>
        <dbReference type="EMBL" id="AFY93313.1"/>
    </source>
</evidence>
<dbReference type="KEGG" id="cmp:Cha6605_6080"/>
<proteinExistence type="predicted"/>
<dbReference type="RefSeq" id="WP_015158531.1">
    <property type="nucleotide sequence ID" value="NC_019697.1"/>
</dbReference>
<dbReference type="EMBL" id="CP003601">
    <property type="protein sequence ID" value="AFY96916.1"/>
    <property type="molecule type" value="Genomic_DNA"/>
</dbReference>
<dbReference type="KEGG" id="cmp:Cha6605_6401"/>
<dbReference type="EMBL" id="CP003601">
    <property type="protein sequence ID" value="AFY97220.1"/>
    <property type="molecule type" value="Genomic_DNA"/>
</dbReference>
<evidence type="ECO:0000313" key="4">
    <source>
        <dbReference type="EMBL" id="AFY92342.1"/>
    </source>
</evidence>
<dbReference type="InterPro" id="IPR047951">
    <property type="entry name" value="Transpos_ISL3"/>
</dbReference>
<accession>K9UQV3</accession>
<dbReference type="KEGG" id="cmp:Cha6605_2471"/>